<dbReference type="eggNOG" id="ENOG502SR9S">
    <property type="taxonomic scope" value="Eukaryota"/>
</dbReference>
<dbReference type="GeneID" id="36286996"/>
<sequence length="427" mass="47860">MTSDAQINKFLTKIDEKSKQLRSNDMTRGDQELLKNRRLDLIWGDLIVEKADSQDAQVSAWRKSRARRVYREIQDTNDHLFLAFVLVIPPTECVKKSFGDIMEYLIRLKNYEPYRINLSPATKMFFESTAAEKGLNSCPYYLRFMQALFPKRVYPLESGQPAKLSHLDAESIQSWNDQSPDNRSRKRQRTSTDEVYPPGVTDRAGSDGPDAVIRLLEAHPKSDEDARQTTTASPAVSITCSNTPPNEMESGPTEKHLVLENASLRGIAEVFDNYICAAISKVTVQNNENPYNAAVTMNFPPRGLVDCLMSLDVHQSKVGYLAMALFKVRVESVGQVRYVGLKDGVRLTPNPEITLKGVMDEAIIDVFGSEIHGAITTCRMREKELEEGNNVTQCVSMILTSRPSDGAIINLSLGLKGGFQIQNKLYT</sequence>
<gene>
    <name evidence="2" type="ORF">VC83_03923</name>
</gene>
<organism evidence="2">
    <name type="scientific">Pseudogymnoascus destructans</name>
    <dbReference type="NCBI Taxonomy" id="655981"/>
    <lineage>
        <taxon>Eukaryota</taxon>
        <taxon>Fungi</taxon>
        <taxon>Dikarya</taxon>
        <taxon>Ascomycota</taxon>
        <taxon>Pezizomycotina</taxon>
        <taxon>Leotiomycetes</taxon>
        <taxon>Thelebolales</taxon>
        <taxon>Thelebolaceae</taxon>
        <taxon>Pseudogymnoascus</taxon>
    </lineage>
</organism>
<dbReference type="OrthoDB" id="3705674at2759"/>
<protein>
    <submittedName>
        <fullName evidence="2">Uncharacterized protein</fullName>
    </submittedName>
</protein>
<dbReference type="AlphaFoldDB" id="A0A177AC79"/>
<feature type="compositionally biased region" description="Polar residues" evidence="1">
    <location>
        <begin position="228"/>
        <end position="245"/>
    </location>
</feature>
<dbReference type="EMBL" id="KV441393">
    <property type="protein sequence ID" value="OAF59715.1"/>
    <property type="molecule type" value="Genomic_DNA"/>
</dbReference>
<reference evidence="2" key="1">
    <citation type="submission" date="2016-03" db="EMBL/GenBank/DDBJ databases">
        <title>Updated assembly of Pseudogymnoascus destructans, the fungus causing white-nose syndrome of bats.</title>
        <authorList>
            <person name="Palmer J.M."/>
            <person name="Drees K.P."/>
            <person name="Foster J.T."/>
            <person name="Lindner D.L."/>
        </authorList>
    </citation>
    <scope>NUCLEOTIDE SEQUENCE [LARGE SCALE GENOMIC DNA]</scope>
    <source>
        <strain evidence="2">20631-21</strain>
    </source>
</reference>
<feature type="compositionally biased region" description="Basic and acidic residues" evidence="1">
    <location>
        <begin position="216"/>
        <end position="227"/>
    </location>
</feature>
<accession>A0A177AC79</accession>
<name>A0A177AC79_9PEZI</name>
<proteinExistence type="predicted"/>
<dbReference type="Proteomes" id="UP000077154">
    <property type="component" value="Unassembled WGS sequence"/>
</dbReference>
<evidence type="ECO:0000313" key="2">
    <source>
        <dbReference type="EMBL" id="OAF59715.1"/>
    </source>
</evidence>
<evidence type="ECO:0000256" key="1">
    <source>
        <dbReference type="SAM" id="MobiDB-lite"/>
    </source>
</evidence>
<feature type="region of interest" description="Disordered" evidence="1">
    <location>
        <begin position="170"/>
        <end position="252"/>
    </location>
</feature>
<dbReference type="VEuPathDB" id="FungiDB:GMDG_06868"/>
<feature type="compositionally biased region" description="Polar residues" evidence="1">
    <location>
        <begin position="171"/>
        <end position="181"/>
    </location>
</feature>
<dbReference type="RefSeq" id="XP_024324998.1">
    <property type="nucleotide sequence ID" value="XM_024467561.1"/>
</dbReference>